<evidence type="ECO:0000256" key="1">
    <source>
        <dbReference type="SAM" id="Phobius"/>
    </source>
</evidence>
<dbReference type="AlphaFoldDB" id="A0A0P9ETY7"/>
<feature type="domain" description="Glycosyltransferase 2-like" evidence="2">
    <location>
        <begin position="9"/>
        <end position="111"/>
    </location>
</feature>
<evidence type="ECO:0000259" key="2">
    <source>
        <dbReference type="Pfam" id="PF00535"/>
    </source>
</evidence>
<sequence length="280" mass="33162">TYYLMPSISVLLFAYNRKDFLKDSLNSLASQKFKDFEVILISNFSFDLSNYTNLNVRQIITDGIIGNYIYLGIKNAGSDIIVFMDDDDIFLPEKLEFIYNEFSSKNIGYIHNNSLFFSGNIKNASYRQLGRKPDFNMSSISVNKNILMRYLEQIKKVSAAQDTFIYLCALDNSCNILNTSTVLTYYREHQKNTSRNNYCSWLKLYLNNIVYFQNIFDSRRPKKHLKRIYVITRFTIFSRGFDKTPPEFIYWIYLLFFGFYSVRPLLVLRSFLKYFKLTIK</sequence>
<feature type="transmembrane region" description="Helical" evidence="1">
    <location>
        <begin position="248"/>
        <end position="272"/>
    </location>
</feature>
<proteinExistence type="predicted"/>
<dbReference type="PATRIC" id="fig|507754.4.peg.739"/>
<organism evidence="3 4">
    <name type="scientific">Acidiplasma aeolicum</name>
    <dbReference type="NCBI Taxonomy" id="507754"/>
    <lineage>
        <taxon>Archaea</taxon>
        <taxon>Methanobacteriati</taxon>
        <taxon>Thermoplasmatota</taxon>
        <taxon>Thermoplasmata</taxon>
        <taxon>Thermoplasmatales</taxon>
        <taxon>Ferroplasmaceae</taxon>
        <taxon>Acidiplasma</taxon>
    </lineage>
</organism>
<dbReference type="SUPFAM" id="SSF53448">
    <property type="entry name" value="Nucleotide-diphospho-sugar transferases"/>
    <property type="match status" value="1"/>
</dbReference>
<dbReference type="Gene3D" id="3.90.550.10">
    <property type="entry name" value="Spore Coat Polysaccharide Biosynthesis Protein SpsA, Chain A"/>
    <property type="match status" value="1"/>
</dbReference>
<dbReference type="PANTHER" id="PTHR43685">
    <property type="entry name" value="GLYCOSYLTRANSFERASE"/>
    <property type="match status" value="1"/>
</dbReference>
<accession>A0A0P9ETY7</accession>
<protein>
    <recommendedName>
        <fullName evidence="2">Glycosyltransferase 2-like domain-containing protein</fullName>
    </recommendedName>
</protein>
<reference evidence="3 4" key="1">
    <citation type="submission" date="2015-09" db="EMBL/GenBank/DDBJ databases">
        <title>Draft genome sequence of Acidiplasma aeolicum DSM 18409.</title>
        <authorList>
            <person name="Hemp J."/>
        </authorList>
    </citation>
    <scope>NUCLEOTIDE SEQUENCE [LARGE SCALE GENOMIC DNA]</scope>
    <source>
        <strain evidence="3 4">V</strain>
    </source>
</reference>
<dbReference type="Pfam" id="PF00535">
    <property type="entry name" value="Glycos_transf_2"/>
    <property type="match status" value="1"/>
</dbReference>
<comment type="caution">
    <text evidence="3">The sequence shown here is derived from an EMBL/GenBank/DDBJ whole genome shotgun (WGS) entry which is preliminary data.</text>
</comment>
<dbReference type="CDD" id="cd00761">
    <property type="entry name" value="Glyco_tranf_GTA_type"/>
    <property type="match status" value="1"/>
</dbReference>
<dbReference type="InterPro" id="IPR050834">
    <property type="entry name" value="Glycosyltransf_2"/>
</dbReference>
<feature type="non-terminal residue" evidence="3">
    <location>
        <position position="1"/>
    </location>
</feature>
<keyword evidence="1" id="KW-0812">Transmembrane</keyword>
<dbReference type="Proteomes" id="UP000050515">
    <property type="component" value="Unassembled WGS sequence"/>
</dbReference>
<dbReference type="EMBL" id="LJCQ01000475">
    <property type="protein sequence ID" value="KPV42376.1"/>
    <property type="molecule type" value="Genomic_DNA"/>
</dbReference>
<dbReference type="RefSeq" id="WP_054964572.1">
    <property type="nucleotide sequence ID" value="NZ_LJCQ01000475.1"/>
</dbReference>
<dbReference type="InterPro" id="IPR029044">
    <property type="entry name" value="Nucleotide-diphossugar_trans"/>
</dbReference>
<keyword evidence="1" id="KW-1133">Transmembrane helix</keyword>
<dbReference type="PANTHER" id="PTHR43685:SF2">
    <property type="entry name" value="GLYCOSYLTRANSFERASE 2-LIKE DOMAIN-CONTAINING PROTEIN"/>
    <property type="match status" value="1"/>
</dbReference>
<evidence type="ECO:0000313" key="4">
    <source>
        <dbReference type="Proteomes" id="UP000050515"/>
    </source>
</evidence>
<keyword evidence="1" id="KW-0472">Membrane</keyword>
<dbReference type="InterPro" id="IPR001173">
    <property type="entry name" value="Glyco_trans_2-like"/>
</dbReference>
<name>A0A0P9ETY7_9ARCH</name>
<evidence type="ECO:0000313" key="3">
    <source>
        <dbReference type="EMBL" id="KPV42376.1"/>
    </source>
</evidence>
<gene>
    <name evidence="3" type="ORF">SE19_09220</name>
</gene>